<protein>
    <submittedName>
        <fullName evidence="4">Velvet domain-containing protein</fullName>
    </submittedName>
</protein>
<proteinExistence type="predicted"/>
<feature type="region of interest" description="Disordered" evidence="1">
    <location>
        <begin position="37"/>
        <end position="70"/>
    </location>
</feature>
<keyword evidence="3" id="KW-1185">Reference proteome</keyword>
<gene>
    <name evidence="2" type="ORF">HNAJ_LOCUS13354</name>
</gene>
<name>A0A0R3TZT1_RODNA</name>
<sequence>MVSRAFADNWVELHDQRSEFYCDSVSREFRPTIATTTEFQTLPPLTPQPLRSSSAQLFPPRSPPPVPPHRNAHNYDTELVFLQPENRPLIPPSYPMTLPPIPNKSQPEDAQKRNSRFSPVLAHHRGPSDVMFVEMGTPAPESTLFPTPKPRNRYVEDEEMEIQIMGKDDQGEWLCRDDMKYAYKPPILISPYFQRYSTQTPSNYRISNRYTKQHQPYLTRCTSAEYFGTSPVAGGIQQKPIGSPQQYRSMANLNFYSPEFSPGVIEREVWLLPHNEQTRLTNSGRVLSLSSGALHQEIIKRPICRDADIRSSRIWRPMNIE</sequence>
<reference evidence="4" key="1">
    <citation type="submission" date="2017-02" db="UniProtKB">
        <authorList>
            <consortium name="WormBaseParasite"/>
        </authorList>
    </citation>
    <scope>IDENTIFICATION</scope>
</reference>
<accession>A0A0R3TZT1</accession>
<dbReference type="OrthoDB" id="6238745at2759"/>
<evidence type="ECO:0000313" key="4">
    <source>
        <dbReference type="WBParaSite" id="HNAJ_0001338001-mRNA-1"/>
    </source>
</evidence>
<dbReference type="Proteomes" id="UP000278807">
    <property type="component" value="Unassembled WGS sequence"/>
</dbReference>
<reference evidence="2 3" key="2">
    <citation type="submission" date="2018-11" db="EMBL/GenBank/DDBJ databases">
        <authorList>
            <consortium name="Pathogen Informatics"/>
        </authorList>
    </citation>
    <scope>NUCLEOTIDE SEQUENCE [LARGE SCALE GENOMIC DNA]</scope>
</reference>
<dbReference type="AlphaFoldDB" id="A0A0R3TZT1"/>
<evidence type="ECO:0000313" key="3">
    <source>
        <dbReference type="Proteomes" id="UP000278807"/>
    </source>
</evidence>
<dbReference type="EMBL" id="UZAE01015318">
    <property type="protein sequence ID" value="VDO15668.1"/>
    <property type="molecule type" value="Genomic_DNA"/>
</dbReference>
<evidence type="ECO:0000313" key="2">
    <source>
        <dbReference type="EMBL" id="VDO15668.1"/>
    </source>
</evidence>
<organism evidence="4">
    <name type="scientific">Rodentolepis nana</name>
    <name type="common">Dwarf tapeworm</name>
    <name type="synonym">Hymenolepis nana</name>
    <dbReference type="NCBI Taxonomy" id="102285"/>
    <lineage>
        <taxon>Eukaryota</taxon>
        <taxon>Metazoa</taxon>
        <taxon>Spiralia</taxon>
        <taxon>Lophotrochozoa</taxon>
        <taxon>Platyhelminthes</taxon>
        <taxon>Cestoda</taxon>
        <taxon>Eucestoda</taxon>
        <taxon>Cyclophyllidea</taxon>
        <taxon>Hymenolepididae</taxon>
        <taxon>Rodentolepis</taxon>
    </lineage>
</organism>
<dbReference type="WBParaSite" id="HNAJ_0001338001-mRNA-1">
    <property type="protein sequence ID" value="HNAJ_0001338001-mRNA-1"/>
    <property type="gene ID" value="HNAJ_0001338001"/>
</dbReference>
<evidence type="ECO:0000256" key="1">
    <source>
        <dbReference type="SAM" id="MobiDB-lite"/>
    </source>
</evidence>